<evidence type="ECO:0000256" key="2">
    <source>
        <dbReference type="SAM" id="Phobius"/>
    </source>
</evidence>
<keyword evidence="2" id="KW-0812">Transmembrane</keyword>
<name>A0A0R1ZG37_9LACO</name>
<evidence type="ECO:0000313" key="5">
    <source>
        <dbReference type="Proteomes" id="UP000051291"/>
    </source>
</evidence>
<evidence type="ECO:0000256" key="1">
    <source>
        <dbReference type="ARBA" id="ARBA00009670"/>
    </source>
</evidence>
<dbReference type="RefSeq" id="WP_057906148.1">
    <property type="nucleotide sequence ID" value="NZ_AYYZ01000005.1"/>
</dbReference>
<dbReference type="PANTHER" id="PTHR10566:SF113">
    <property type="entry name" value="PROTEIN ACTIVITY OF BC1 COMPLEX KINASE 7, CHLOROPLASTIC"/>
    <property type="match status" value="1"/>
</dbReference>
<dbReference type="CDD" id="cd05121">
    <property type="entry name" value="ABC1_ADCK3-like"/>
    <property type="match status" value="1"/>
</dbReference>
<dbReference type="Proteomes" id="UP000051291">
    <property type="component" value="Unassembled WGS sequence"/>
</dbReference>
<dbReference type="Pfam" id="PF03109">
    <property type="entry name" value="ABC1"/>
    <property type="match status" value="1"/>
</dbReference>
<dbReference type="PANTHER" id="PTHR10566">
    <property type="entry name" value="CHAPERONE-ACTIVITY OF BC1 COMPLEX CABC1 -RELATED"/>
    <property type="match status" value="1"/>
</dbReference>
<gene>
    <name evidence="4" type="ORF">FC64_GL000797</name>
</gene>
<keyword evidence="5" id="KW-1185">Reference proteome</keyword>
<evidence type="ECO:0000313" key="4">
    <source>
        <dbReference type="EMBL" id="KRM53226.1"/>
    </source>
</evidence>
<sequence>MTETAVTITRKDKRTRLLHIIRVMRNYNMLHNFVHQTHPAEFRKALEELGPTFIKAGQLLSTRPDLISPEYIQELRKLQDNVQIDDFQTVAATFKKQTGKSIADTFASFDQKPFASASIGQTHHATLKDGTEVVVKIQHPAVEELVRTDLALFRKALSILKFVPDIEVIDVNETLDEIRTALLNEINTQVEIQNGIEFYKLNNRDGIIRVPKVYQQYSTSKILVNEAMRGKSIKYLIQQTAEPETQAAKELIATKKYVAKTLVQNFIKQVFVDNFFHADPHPGNILFHRLSYREEVNEKQNFEPQHHYAKKIGKNEIQVETDESLPPYRLTYLDFGMMGRLTPALVDGIANIILALNTKNSRKIGEAVLSVCNRVGDVDEESFYEDLGNFITPYLKMGVGEIDFATTLYQIITLCHQNNLQMKPEVTLLFKAFGTLEGIVAQLDPELSIMDIARPFGIKYLKQKFNLKSSVEDLAWQTLQTAKELPAVPQKLNQLLDIMNANQARLTLKLKDQNKILYRLDQIVNRIMVTIILAAVILGSSMLVQGSHGNTPVYNLGVTGFIVSLIVIILMTLGGIHRHLKDKKKLK</sequence>
<evidence type="ECO:0000259" key="3">
    <source>
        <dbReference type="Pfam" id="PF03109"/>
    </source>
</evidence>
<dbReference type="PATRIC" id="fig|1423820.4.peg.813"/>
<dbReference type="InterPro" id="IPR050154">
    <property type="entry name" value="UbiB_kinase"/>
</dbReference>
<comment type="similarity">
    <text evidence="1">Belongs to the protein kinase superfamily. ADCK protein kinase family.</text>
</comment>
<keyword evidence="2" id="KW-1133">Transmembrane helix</keyword>
<reference evidence="4 5" key="1">
    <citation type="journal article" date="2015" name="Genome Announc.">
        <title>Expanding the biotechnology potential of lactobacilli through comparative genomics of 213 strains and associated genera.</title>
        <authorList>
            <person name="Sun Z."/>
            <person name="Harris H.M."/>
            <person name="McCann A."/>
            <person name="Guo C."/>
            <person name="Argimon S."/>
            <person name="Zhang W."/>
            <person name="Yang X."/>
            <person name="Jeffery I.B."/>
            <person name="Cooney J.C."/>
            <person name="Kagawa T.F."/>
            <person name="Liu W."/>
            <person name="Song Y."/>
            <person name="Salvetti E."/>
            <person name="Wrobel A."/>
            <person name="Rasinkangas P."/>
            <person name="Parkhill J."/>
            <person name="Rea M.C."/>
            <person name="O'Sullivan O."/>
            <person name="Ritari J."/>
            <person name="Douillard F.P."/>
            <person name="Paul Ross R."/>
            <person name="Yang R."/>
            <person name="Briner A.E."/>
            <person name="Felis G.E."/>
            <person name="de Vos W.M."/>
            <person name="Barrangou R."/>
            <person name="Klaenhammer T.R."/>
            <person name="Caufield P.W."/>
            <person name="Cui Y."/>
            <person name="Zhang H."/>
            <person name="O'Toole P.W."/>
        </authorList>
    </citation>
    <scope>NUCLEOTIDE SEQUENCE [LARGE SCALE GENOMIC DNA]</scope>
    <source>
        <strain evidence="4 5">DSM 20653</strain>
    </source>
</reference>
<feature type="transmembrane region" description="Helical" evidence="2">
    <location>
        <begin position="523"/>
        <end position="544"/>
    </location>
</feature>
<dbReference type="SUPFAM" id="SSF56112">
    <property type="entry name" value="Protein kinase-like (PK-like)"/>
    <property type="match status" value="1"/>
</dbReference>
<feature type="transmembrane region" description="Helical" evidence="2">
    <location>
        <begin position="556"/>
        <end position="576"/>
    </location>
</feature>
<proteinExistence type="inferred from homology"/>
<organism evidence="4 5">
    <name type="scientific">Ligilactobacillus araffinosus DSM 20653</name>
    <dbReference type="NCBI Taxonomy" id="1423820"/>
    <lineage>
        <taxon>Bacteria</taxon>
        <taxon>Bacillati</taxon>
        <taxon>Bacillota</taxon>
        <taxon>Bacilli</taxon>
        <taxon>Lactobacillales</taxon>
        <taxon>Lactobacillaceae</taxon>
        <taxon>Ligilactobacillus</taxon>
    </lineage>
</organism>
<dbReference type="AlphaFoldDB" id="A0A0R1ZG37"/>
<dbReference type="STRING" id="1423820.FC64_GL000797"/>
<comment type="caution">
    <text evidence="4">The sequence shown here is derived from an EMBL/GenBank/DDBJ whole genome shotgun (WGS) entry which is preliminary data.</text>
</comment>
<keyword evidence="2" id="KW-0472">Membrane</keyword>
<dbReference type="InterPro" id="IPR004147">
    <property type="entry name" value="ABC1_dom"/>
</dbReference>
<feature type="domain" description="ABC1 atypical kinase-like" evidence="3">
    <location>
        <begin position="77"/>
        <end position="366"/>
    </location>
</feature>
<accession>A0A0R1ZG37</accession>
<dbReference type="EMBL" id="AYYZ01000005">
    <property type="protein sequence ID" value="KRM53226.1"/>
    <property type="molecule type" value="Genomic_DNA"/>
</dbReference>
<protein>
    <submittedName>
        <fullName evidence="4">2-octaprenylphenol hydroxylase</fullName>
    </submittedName>
</protein>
<dbReference type="InterPro" id="IPR011009">
    <property type="entry name" value="Kinase-like_dom_sf"/>
</dbReference>